<dbReference type="EMBL" id="CP023344">
    <property type="protein sequence ID" value="ATC63305.1"/>
    <property type="molecule type" value="Genomic_DNA"/>
</dbReference>
<reference evidence="1 2" key="1">
    <citation type="submission" date="2017-09" db="EMBL/GenBank/DDBJ databases">
        <title>Complete genome sequence of Verrucomicrobial strain HZ-65, isolated from freshwater.</title>
        <authorList>
            <person name="Choi A."/>
        </authorList>
    </citation>
    <scope>NUCLEOTIDE SEQUENCE [LARGE SCALE GENOMIC DNA]</scope>
    <source>
        <strain evidence="1 2">HZ-65</strain>
    </source>
</reference>
<dbReference type="AlphaFoldDB" id="A0A290Q3Q3"/>
<evidence type="ECO:0000313" key="1">
    <source>
        <dbReference type="EMBL" id="ATC63305.1"/>
    </source>
</evidence>
<accession>A0A290Q3Q3</accession>
<name>A0A290Q3Q3_9BACT</name>
<dbReference type="KEGG" id="vbh:CMV30_04675"/>
<evidence type="ECO:0000313" key="2">
    <source>
        <dbReference type="Proteomes" id="UP000217265"/>
    </source>
</evidence>
<dbReference type="Proteomes" id="UP000217265">
    <property type="component" value="Chromosome"/>
</dbReference>
<proteinExistence type="predicted"/>
<keyword evidence="2" id="KW-1185">Reference proteome</keyword>
<sequence length="220" mass="24713">MKFVLNNGGEFVSDQRMTAITPRSLFLILCVSALPVTAQEAPVTAPSGATAPAEQSKKNRAISGETSSLLSAGYKYSPPKPVEKVMDEDELVDQRDVDKPRNEIIRLPKYMVEGVKPPVFAERNLYTRDNLSRLAMRRYLGKGPLNKFQLGKTGEAYAMQMYWDDERMKNMVEADRQVSLYRAAGDDEKAAKLEKENRAMFLRTNDASSAEMSKAMGQRY</sequence>
<gene>
    <name evidence="1" type="ORF">CMV30_04675</name>
</gene>
<organism evidence="1 2">
    <name type="scientific">Nibricoccus aquaticus</name>
    <dbReference type="NCBI Taxonomy" id="2576891"/>
    <lineage>
        <taxon>Bacteria</taxon>
        <taxon>Pseudomonadati</taxon>
        <taxon>Verrucomicrobiota</taxon>
        <taxon>Opitutia</taxon>
        <taxon>Opitutales</taxon>
        <taxon>Opitutaceae</taxon>
        <taxon>Nibricoccus</taxon>
    </lineage>
</organism>
<protein>
    <submittedName>
        <fullName evidence="1">Uncharacterized protein</fullName>
    </submittedName>
</protein>